<dbReference type="GO" id="GO:0016765">
    <property type="term" value="F:transferase activity, transferring alkyl or aryl (other than methyl) groups"/>
    <property type="evidence" value="ECO:0007669"/>
    <property type="project" value="InterPro"/>
</dbReference>
<dbReference type="EMBL" id="QFWV02000001">
    <property type="protein sequence ID" value="RKF08605.1"/>
    <property type="molecule type" value="Genomic_DNA"/>
</dbReference>
<accession>A0A3A8AFG4</accession>
<dbReference type="InterPro" id="IPR013792">
    <property type="entry name" value="RNA3'P_cycl/enolpyr_Trfase_a/b"/>
</dbReference>
<dbReference type="SUPFAM" id="SSF55205">
    <property type="entry name" value="EPT/RTPC-like"/>
    <property type="match status" value="1"/>
</dbReference>
<gene>
    <name evidence="3" type="ORF">DEM25_001045</name>
</gene>
<feature type="domain" description="Enolpyruvate transferase" evidence="2">
    <location>
        <begin position="13"/>
        <end position="212"/>
    </location>
</feature>
<dbReference type="Pfam" id="PF00275">
    <property type="entry name" value="EPSP_synthase"/>
    <property type="match status" value="1"/>
</dbReference>
<evidence type="ECO:0000313" key="4">
    <source>
        <dbReference type="Proteomes" id="UP000246132"/>
    </source>
</evidence>
<evidence type="ECO:0000313" key="3">
    <source>
        <dbReference type="EMBL" id="RKF08605.1"/>
    </source>
</evidence>
<dbReference type="AlphaFoldDB" id="A0A3A8AFG4"/>
<sequence>MPARPTPDGTMIASGTHLAIILAGLAAGETVCDAAPGGETAPLLGAMNALGARIRAGRNGATMIAGAGNGCLLQPGAPLALNSPEDALLVAGLVAPYDLATRVQCAVGLNGDAVASLLAAFAAMGIQAEADGRDAIVFAGQATANPAIHDAGGWSDAAVAAVMLTALGTPGITRVGHLPRNPAGLAEIFVRFGAVIDIAANDRRWSLAVTGQTDIRAPADTRTQEDRA</sequence>
<reference evidence="3 4" key="1">
    <citation type="journal article" date="2018" name="Int. J. Syst. Bacteriol.">
        <title>Oceaniradius stylonemae gen. nov., sp. nov., isolated from a red alga, Stylonema cornu-cervi.</title>
        <authorList>
            <person name="Jeong S."/>
        </authorList>
    </citation>
    <scope>NUCLEOTIDE SEQUENCE [LARGE SCALE GENOMIC DNA]</scope>
    <source>
        <strain evidence="3 4">StC1</strain>
    </source>
</reference>
<evidence type="ECO:0000259" key="2">
    <source>
        <dbReference type="Pfam" id="PF00275"/>
    </source>
</evidence>
<proteinExistence type="predicted"/>
<dbReference type="Gene3D" id="3.65.10.10">
    <property type="entry name" value="Enolpyruvate transferase domain"/>
    <property type="match status" value="1"/>
</dbReference>
<evidence type="ECO:0000256" key="1">
    <source>
        <dbReference type="ARBA" id="ARBA00022679"/>
    </source>
</evidence>
<dbReference type="Proteomes" id="UP000246132">
    <property type="component" value="Unassembled WGS sequence"/>
</dbReference>
<dbReference type="InterPro" id="IPR036968">
    <property type="entry name" value="Enolpyruvate_Tfrase_sf"/>
</dbReference>
<organism evidence="3 4">
    <name type="scientific">Oceaniradius stylonematis</name>
    <dbReference type="NCBI Taxonomy" id="2184161"/>
    <lineage>
        <taxon>Bacteria</taxon>
        <taxon>Pseudomonadati</taxon>
        <taxon>Pseudomonadota</taxon>
        <taxon>Alphaproteobacteria</taxon>
        <taxon>Hyphomicrobiales</taxon>
        <taxon>Ahrensiaceae</taxon>
        <taxon>Oceaniradius</taxon>
    </lineage>
</organism>
<keyword evidence="4" id="KW-1185">Reference proteome</keyword>
<dbReference type="InterPro" id="IPR001986">
    <property type="entry name" value="Enolpyruvate_Tfrase_dom"/>
</dbReference>
<comment type="caution">
    <text evidence="3">The sequence shown here is derived from an EMBL/GenBank/DDBJ whole genome shotgun (WGS) entry which is preliminary data.</text>
</comment>
<name>A0A3A8AFG4_9HYPH</name>
<keyword evidence="1" id="KW-0808">Transferase</keyword>
<protein>
    <recommendedName>
        <fullName evidence="2">Enolpyruvate transferase domain-containing protein</fullName>
    </recommendedName>
</protein>